<dbReference type="InterPro" id="IPR024087">
    <property type="entry name" value="Creatininase-like_sf"/>
</dbReference>
<reference evidence="6 7" key="1">
    <citation type="submission" date="2020-04" db="EMBL/GenBank/DDBJ databases">
        <title>Rhodospirillaceae bacterium KN72 isolated from deep sea.</title>
        <authorList>
            <person name="Zhang D.-C."/>
        </authorList>
    </citation>
    <scope>NUCLEOTIDE SEQUENCE [LARGE SCALE GENOMIC DNA]</scope>
    <source>
        <strain evidence="6 7">KN72</strain>
    </source>
</reference>
<evidence type="ECO:0000256" key="1">
    <source>
        <dbReference type="ARBA" id="ARBA00001947"/>
    </source>
</evidence>
<name>A0A7Y0HF55_9PROT</name>
<evidence type="ECO:0000313" key="7">
    <source>
        <dbReference type="Proteomes" id="UP000539372"/>
    </source>
</evidence>
<evidence type="ECO:0000313" key="6">
    <source>
        <dbReference type="EMBL" id="NMM42879.1"/>
    </source>
</evidence>
<proteinExistence type="inferred from homology"/>
<comment type="caution">
    <text evidence="6">The sequence shown here is derived from an EMBL/GenBank/DDBJ whole genome shotgun (WGS) entry which is preliminary data.</text>
</comment>
<dbReference type="GO" id="GO:0016811">
    <property type="term" value="F:hydrolase activity, acting on carbon-nitrogen (but not peptide) bonds, in linear amides"/>
    <property type="evidence" value="ECO:0007669"/>
    <property type="project" value="TreeGrafter"/>
</dbReference>
<accession>A0A7Y0HF55</accession>
<comment type="cofactor">
    <cofactor evidence="1">
        <name>Zn(2+)</name>
        <dbReference type="ChEBI" id="CHEBI:29105"/>
    </cofactor>
</comment>
<dbReference type="InterPro" id="IPR003785">
    <property type="entry name" value="Creatininase/forma_Hydrolase"/>
</dbReference>
<dbReference type="PANTHER" id="PTHR35005">
    <property type="entry name" value="3-DEHYDRO-SCYLLO-INOSOSE HYDROLASE"/>
    <property type="match status" value="1"/>
</dbReference>
<sequence>MTIGYWSDLTVEDFRALDTGRAIAVLPVGATEQHGPHLPLSVDSDLASGVLARAMPKIDPDLTVLVLPLQPIGRSVEHEAFPGTLSLSAETLIRLWMDIGEGVAKAGIRKFVIFNGHGGNVSTMDIVARDLRARFGMLTAHTSWFTLAEQDKHLDLHELTHGIHGGHAETAAMLALAEDRVRMDKAQNFPSKGEDWAKENRFVGVGGKPVKLGWLMQDLNADGASGNAAAATAETGSALLDKAAENFAAFLSEFDRIAP</sequence>
<gene>
    <name evidence="6" type="ORF">HH303_00205</name>
</gene>
<keyword evidence="4" id="KW-0862">Zinc</keyword>
<dbReference type="PANTHER" id="PTHR35005:SF1">
    <property type="entry name" value="2-AMINO-5-FORMYLAMINO-6-RIBOSYLAMINOPYRIMIDIN-4(3H)-ONE 5'-MONOPHOSPHATE DEFORMYLASE"/>
    <property type="match status" value="1"/>
</dbReference>
<keyword evidence="2" id="KW-0479">Metal-binding</keyword>
<evidence type="ECO:0000256" key="4">
    <source>
        <dbReference type="ARBA" id="ARBA00022833"/>
    </source>
</evidence>
<dbReference type="Pfam" id="PF02633">
    <property type="entry name" value="Creatininase"/>
    <property type="match status" value="1"/>
</dbReference>
<protein>
    <submittedName>
        <fullName evidence="6">Creatininase family protein</fullName>
    </submittedName>
</protein>
<dbReference type="AlphaFoldDB" id="A0A7Y0HF55"/>
<dbReference type="Proteomes" id="UP000539372">
    <property type="component" value="Unassembled WGS sequence"/>
</dbReference>
<keyword evidence="7" id="KW-1185">Reference proteome</keyword>
<dbReference type="RefSeq" id="WP_169623200.1">
    <property type="nucleotide sequence ID" value="NZ_JABBNT010000001.1"/>
</dbReference>
<evidence type="ECO:0000256" key="5">
    <source>
        <dbReference type="ARBA" id="ARBA00024029"/>
    </source>
</evidence>
<dbReference type="Gene3D" id="3.40.50.10310">
    <property type="entry name" value="Creatininase"/>
    <property type="match status" value="1"/>
</dbReference>
<dbReference type="SUPFAM" id="SSF102215">
    <property type="entry name" value="Creatininase"/>
    <property type="match status" value="1"/>
</dbReference>
<dbReference type="EMBL" id="JABBNT010000001">
    <property type="protein sequence ID" value="NMM42879.1"/>
    <property type="molecule type" value="Genomic_DNA"/>
</dbReference>
<evidence type="ECO:0000256" key="2">
    <source>
        <dbReference type="ARBA" id="ARBA00022723"/>
    </source>
</evidence>
<comment type="similarity">
    <text evidence="5">Belongs to the creatininase superfamily.</text>
</comment>
<dbReference type="GO" id="GO:0009231">
    <property type="term" value="P:riboflavin biosynthetic process"/>
    <property type="evidence" value="ECO:0007669"/>
    <property type="project" value="TreeGrafter"/>
</dbReference>
<dbReference type="GO" id="GO:0046872">
    <property type="term" value="F:metal ion binding"/>
    <property type="evidence" value="ECO:0007669"/>
    <property type="project" value="UniProtKB-KW"/>
</dbReference>
<organism evidence="6 7">
    <name type="scientific">Pacificispira spongiicola</name>
    <dbReference type="NCBI Taxonomy" id="2729598"/>
    <lineage>
        <taxon>Bacteria</taxon>
        <taxon>Pseudomonadati</taxon>
        <taxon>Pseudomonadota</taxon>
        <taxon>Alphaproteobacteria</taxon>
        <taxon>Rhodospirillales</taxon>
        <taxon>Rhodospirillaceae</taxon>
        <taxon>Pacificispira</taxon>
    </lineage>
</organism>
<evidence type="ECO:0000256" key="3">
    <source>
        <dbReference type="ARBA" id="ARBA00022801"/>
    </source>
</evidence>
<keyword evidence="3" id="KW-0378">Hydrolase</keyword>